<protein>
    <submittedName>
        <fullName evidence="10">Xanthan biosynthesis glycosyltransferase GumI</fullName>
    </submittedName>
</protein>
<keyword evidence="11" id="KW-1185">Reference proteome</keyword>
<evidence type="ECO:0000256" key="1">
    <source>
        <dbReference type="ARBA" id="ARBA00004651"/>
    </source>
</evidence>
<dbReference type="InterPro" id="IPR002656">
    <property type="entry name" value="Acyl_transf_3_dom"/>
</dbReference>
<feature type="region of interest" description="Disordered" evidence="7">
    <location>
        <begin position="681"/>
        <end position="719"/>
    </location>
</feature>
<keyword evidence="10" id="KW-0808">Transferase</keyword>
<feature type="transmembrane region" description="Helical" evidence="8">
    <location>
        <begin position="182"/>
        <end position="205"/>
    </location>
</feature>
<dbReference type="PANTHER" id="PTHR40074:SF4">
    <property type="entry name" value="INNER MEMBRANE PROTEIN YCFT"/>
    <property type="match status" value="1"/>
</dbReference>
<evidence type="ECO:0000256" key="8">
    <source>
        <dbReference type="SAM" id="Phobius"/>
    </source>
</evidence>
<comment type="similarity">
    <text evidence="2">Belongs to the acyltransferase 3 family.</text>
</comment>
<feature type="transmembrane region" description="Helical" evidence="8">
    <location>
        <begin position="278"/>
        <end position="301"/>
    </location>
</feature>
<evidence type="ECO:0000256" key="5">
    <source>
        <dbReference type="ARBA" id="ARBA00022989"/>
    </source>
</evidence>
<evidence type="ECO:0000259" key="9">
    <source>
        <dbReference type="Pfam" id="PF01757"/>
    </source>
</evidence>
<dbReference type="SUPFAM" id="SSF53756">
    <property type="entry name" value="UDP-Glycosyltransferase/glycogen phosphorylase"/>
    <property type="match status" value="1"/>
</dbReference>
<evidence type="ECO:0000313" key="10">
    <source>
        <dbReference type="EMBL" id="SJN18828.1"/>
    </source>
</evidence>
<keyword evidence="5 8" id="KW-1133">Transmembrane helix</keyword>
<evidence type="ECO:0000256" key="3">
    <source>
        <dbReference type="ARBA" id="ARBA00022475"/>
    </source>
</evidence>
<dbReference type="GO" id="GO:0016413">
    <property type="term" value="F:O-acetyltransferase activity"/>
    <property type="evidence" value="ECO:0007669"/>
    <property type="project" value="TreeGrafter"/>
</dbReference>
<evidence type="ECO:0000313" key="11">
    <source>
        <dbReference type="Proteomes" id="UP000196778"/>
    </source>
</evidence>
<feature type="transmembrane region" description="Helical" evidence="8">
    <location>
        <begin position="246"/>
        <end position="266"/>
    </location>
</feature>
<feature type="compositionally biased region" description="Basic residues" evidence="7">
    <location>
        <begin position="690"/>
        <end position="699"/>
    </location>
</feature>
<evidence type="ECO:0000256" key="2">
    <source>
        <dbReference type="ARBA" id="ARBA00007400"/>
    </source>
</evidence>
<dbReference type="Gene3D" id="3.40.50.2000">
    <property type="entry name" value="Glycogen Phosphorylase B"/>
    <property type="match status" value="1"/>
</dbReference>
<dbReference type="GO" id="GO:0005886">
    <property type="term" value="C:plasma membrane"/>
    <property type="evidence" value="ECO:0007669"/>
    <property type="project" value="UniProtKB-SubCell"/>
</dbReference>
<gene>
    <name evidence="10" type="ORF">FM119_01655</name>
</gene>
<feature type="transmembrane region" description="Helical" evidence="8">
    <location>
        <begin position="85"/>
        <end position="109"/>
    </location>
</feature>
<feature type="transmembrane region" description="Helical" evidence="8">
    <location>
        <begin position="52"/>
        <end position="73"/>
    </location>
</feature>
<sequence length="719" mass="77340">MSRHQGPPPPGRILWVDTGRGLAIVLVALFHSTNWLSGAGLPEHGWTTANEVVATLRMPLFFTLSGLFAAKWLHASWGQLVRSKIVLFAWMFVLWGAIGTAAQLLGLAARGDAVNPLGSLRDYLLSPLQPRLELWFIWALGLFFIIAKLTRRVPPPVLLAAAAVVSAAALTDWEALTGDGGWAAVNVGWAGMAKYFVFFLSGLLFRRRLVAAVDAVTPLRGAVVLVGWLGLSLVSVLGGARAIPGVALLTALAGVAAGLVIARALSGVRLLPFLGARTLPIYVTHTPLIIVFVAALTPVLAVGPRPVLAMLLPPVLAAVAITIGVVLDTAVRNTRLRVLFEPPRRRTPGGTVSDPVRVLQSFPEPRATTNPYIVMLRDALDRTEGVSVRTFTWRRALFGRYDVFHVHWPEILPRGTSPLKTLLRHVTTAALVARWRLTGTPVVRTQHNIASHEGSTGATRRLLDAIDTATRLTIDLNGRTPALGDRPQRTILHGHYRDWYRASPHPRAVPGRLGCIGMIRPYKGIDTLVAAVVDAAEPSISLVVAGKPLNETVMAGLRRAAGDDPRVLLSPGFLSDDEFAARIGESELIVLPYPAMLNSGGALAALSLDRPVLVPDNPVTRALAEEVGRDWVSLFRGPLTAAAVTTALAQVRRTHGGRPSLDAREWGRAGQEHREAYREALRLRGDSSHRSGRRARSRRSAATAPPAVPSGGSAHDTAR</sequence>
<dbReference type="Proteomes" id="UP000196778">
    <property type="component" value="Unassembled WGS sequence"/>
</dbReference>
<feature type="domain" description="Acyltransferase 3" evidence="9">
    <location>
        <begin position="14"/>
        <end position="326"/>
    </location>
</feature>
<proteinExistence type="inferred from homology"/>
<feature type="transmembrane region" description="Helical" evidence="8">
    <location>
        <begin position="307"/>
        <end position="327"/>
    </location>
</feature>
<reference evidence="11" key="1">
    <citation type="submission" date="2017-02" db="EMBL/GenBank/DDBJ databases">
        <authorList>
            <person name="Dridi B."/>
        </authorList>
    </citation>
    <scope>NUCLEOTIDE SEQUENCE [LARGE SCALE GENOMIC DNA]</scope>
    <source>
        <strain evidence="11">EB411</strain>
    </source>
</reference>
<dbReference type="EMBL" id="FUKR01000007">
    <property type="protein sequence ID" value="SJN18828.1"/>
    <property type="molecule type" value="Genomic_DNA"/>
</dbReference>
<feature type="transmembrane region" description="Helical" evidence="8">
    <location>
        <begin position="217"/>
        <end position="240"/>
    </location>
</feature>
<feature type="transmembrane region" description="Helical" evidence="8">
    <location>
        <begin position="132"/>
        <end position="150"/>
    </location>
</feature>
<keyword evidence="3" id="KW-1003">Cell membrane</keyword>
<dbReference type="PANTHER" id="PTHR40074">
    <property type="entry name" value="O-ACETYLTRANSFERASE WECH"/>
    <property type="match status" value="1"/>
</dbReference>
<comment type="subcellular location">
    <subcellularLocation>
        <location evidence="1">Cell membrane</location>
        <topology evidence="1">Multi-pass membrane protein</topology>
    </subcellularLocation>
</comment>
<feature type="compositionally biased region" description="Low complexity" evidence="7">
    <location>
        <begin position="700"/>
        <end position="719"/>
    </location>
</feature>
<accession>A0A1R4IGF5</accession>
<keyword evidence="6 8" id="KW-0472">Membrane</keyword>
<name>A0A1R4IGF5_9MICO</name>
<keyword evidence="4 8" id="KW-0812">Transmembrane</keyword>
<dbReference type="AlphaFoldDB" id="A0A1R4IGF5"/>
<dbReference type="GO" id="GO:0009246">
    <property type="term" value="P:enterobacterial common antigen biosynthetic process"/>
    <property type="evidence" value="ECO:0007669"/>
    <property type="project" value="TreeGrafter"/>
</dbReference>
<dbReference type="OrthoDB" id="4394033at2"/>
<feature type="transmembrane region" description="Helical" evidence="8">
    <location>
        <begin position="157"/>
        <end position="176"/>
    </location>
</feature>
<dbReference type="RefSeq" id="WP_087135956.1">
    <property type="nucleotide sequence ID" value="NZ_FUKR01000007.1"/>
</dbReference>
<organism evidence="10 11">
    <name type="scientific">Mycetocola reblochoni REB411</name>
    <dbReference type="NCBI Taxonomy" id="1255698"/>
    <lineage>
        <taxon>Bacteria</taxon>
        <taxon>Bacillati</taxon>
        <taxon>Actinomycetota</taxon>
        <taxon>Actinomycetes</taxon>
        <taxon>Micrococcales</taxon>
        <taxon>Microbacteriaceae</taxon>
        <taxon>Mycetocola</taxon>
    </lineage>
</organism>
<dbReference type="Pfam" id="PF01757">
    <property type="entry name" value="Acyl_transf_3"/>
    <property type="match status" value="1"/>
</dbReference>
<evidence type="ECO:0000256" key="4">
    <source>
        <dbReference type="ARBA" id="ARBA00022692"/>
    </source>
</evidence>
<evidence type="ECO:0000256" key="6">
    <source>
        <dbReference type="ARBA" id="ARBA00023136"/>
    </source>
</evidence>
<feature type="transmembrane region" description="Helical" evidence="8">
    <location>
        <begin position="12"/>
        <end position="32"/>
    </location>
</feature>
<evidence type="ECO:0000256" key="7">
    <source>
        <dbReference type="SAM" id="MobiDB-lite"/>
    </source>
</evidence>